<organism evidence="2 3">
    <name type="scientific">Crotalaria pallida</name>
    <name type="common">Smooth rattlebox</name>
    <name type="synonym">Crotalaria striata</name>
    <dbReference type="NCBI Taxonomy" id="3830"/>
    <lineage>
        <taxon>Eukaryota</taxon>
        <taxon>Viridiplantae</taxon>
        <taxon>Streptophyta</taxon>
        <taxon>Embryophyta</taxon>
        <taxon>Tracheophyta</taxon>
        <taxon>Spermatophyta</taxon>
        <taxon>Magnoliopsida</taxon>
        <taxon>eudicotyledons</taxon>
        <taxon>Gunneridae</taxon>
        <taxon>Pentapetalae</taxon>
        <taxon>rosids</taxon>
        <taxon>fabids</taxon>
        <taxon>Fabales</taxon>
        <taxon>Fabaceae</taxon>
        <taxon>Papilionoideae</taxon>
        <taxon>50 kb inversion clade</taxon>
        <taxon>genistoids sensu lato</taxon>
        <taxon>core genistoids</taxon>
        <taxon>Crotalarieae</taxon>
        <taxon>Crotalaria</taxon>
    </lineage>
</organism>
<feature type="compositionally biased region" description="Basic residues" evidence="1">
    <location>
        <begin position="151"/>
        <end position="167"/>
    </location>
</feature>
<comment type="caution">
    <text evidence="2">The sequence shown here is derived from an EMBL/GenBank/DDBJ whole genome shotgun (WGS) entry which is preliminary data.</text>
</comment>
<gene>
    <name evidence="2" type="ORF">RIF29_24360</name>
</gene>
<keyword evidence="3" id="KW-1185">Reference proteome</keyword>
<dbReference type="Proteomes" id="UP001372338">
    <property type="component" value="Unassembled WGS sequence"/>
</dbReference>
<name>A0AAN9I034_CROPI</name>
<dbReference type="PANTHER" id="PTHR36072:SF2">
    <property type="entry name" value="OS01G0531000 PROTEIN"/>
    <property type="match status" value="1"/>
</dbReference>
<dbReference type="Gene3D" id="6.20.50.20">
    <property type="match status" value="1"/>
</dbReference>
<feature type="region of interest" description="Disordered" evidence="1">
    <location>
        <begin position="151"/>
        <end position="193"/>
    </location>
</feature>
<dbReference type="PANTHER" id="PTHR36072">
    <property type="entry name" value="OS01G0541600 PROTEIN"/>
    <property type="match status" value="1"/>
</dbReference>
<proteinExistence type="predicted"/>
<sequence>MCTAGAQRNYSMGKSNGGLRNIRVPITLREEATGNIHTQPAPDAKSMLRFNHLKKLALWATNEAPIPSLGAFYGHQLASFGEAMGVPHDPSLVTCQRCETVLHPGFNSTVRIEKNRSKVKRKCNKSRDVAQNKVVYKCHFCLHQNLKRGTPRGHLKGLCPPKRKSKPKSSLESKSPTKPVAHQSSQLEKSIINKDKAKETDVFASQVVAKDKALIGDGPETPSSIGTPTLLEGKKRKRKKSNKTAKEEDGEKTVGTSSKRRRKSWTSLKEIAQSNEGDKSRVTNLKIPLFL</sequence>
<accession>A0AAN9I034</accession>
<feature type="compositionally biased region" description="Basic residues" evidence="1">
    <location>
        <begin position="234"/>
        <end position="243"/>
    </location>
</feature>
<reference evidence="2 3" key="1">
    <citation type="submission" date="2024-01" db="EMBL/GenBank/DDBJ databases">
        <title>The genomes of 5 underutilized Papilionoideae crops provide insights into root nodulation and disease resistanc.</title>
        <authorList>
            <person name="Yuan L."/>
        </authorList>
    </citation>
    <scope>NUCLEOTIDE SEQUENCE [LARGE SCALE GENOMIC DNA]</scope>
    <source>
        <strain evidence="2">ZHUSHIDOU_FW_LH</strain>
        <tissue evidence="2">Leaf</tissue>
    </source>
</reference>
<dbReference type="InterPro" id="IPR007175">
    <property type="entry name" value="Rpr2/Snm1/Rpp21"/>
</dbReference>
<dbReference type="Pfam" id="PF04032">
    <property type="entry name" value="Rpr2"/>
    <property type="match status" value="1"/>
</dbReference>
<feature type="compositionally biased region" description="Low complexity" evidence="1">
    <location>
        <begin position="168"/>
        <end position="179"/>
    </location>
</feature>
<protein>
    <submittedName>
        <fullName evidence="2">Uncharacterized protein</fullName>
    </submittedName>
</protein>
<feature type="region of interest" description="Disordered" evidence="1">
    <location>
        <begin position="214"/>
        <end position="283"/>
    </location>
</feature>
<dbReference type="AlphaFoldDB" id="A0AAN9I034"/>
<evidence type="ECO:0000313" key="2">
    <source>
        <dbReference type="EMBL" id="KAK7258775.1"/>
    </source>
</evidence>
<dbReference type="GO" id="GO:0006396">
    <property type="term" value="P:RNA processing"/>
    <property type="evidence" value="ECO:0007669"/>
    <property type="project" value="InterPro"/>
</dbReference>
<dbReference type="EMBL" id="JAYWIO010000005">
    <property type="protein sequence ID" value="KAK7258775.1"/>
    <property type="molecule type" value="Genomic_DNA"/>
</dbReference>
<evidence type="ECO:0000313" key="3">
    <source>
        <dbReference type="Proteomes" id="UP001372338"/>
    </source>
</evidence>
<evidence type="ECO:0000256" key="1">
    <source>
        <dbReference type="SAM" id="MobiDB-lite"/>
    </source>
</evidence>